<keyword evidence="1" id="KW-0175">Coiled coil</keyword>
<proteinExistence type="predicted"/>
<feature type="coiled-coil region" evidence="1">
    <location>
        <begin position="170"/>
        <end position="197"/>
    </location>
</feature>
<accession>A0AAD6F5L1</accession>
<comment type="caution">
    <text evidence="3">The sequence shown here is derived from an EMBL/GenBank/DDBJ whole genome shotgun (WGS) entry which is preliminary data.</text>
</comment>
<feature type="coiled-coil region" evidence="1">
    <location>
        <begin position="82"/>
        <end position="120"/>
    </location>
</feature>
<evidence type="ECO:0000256" key="2">
    <source>
        <dbReference type="SAM" id="MobiDB-lite"/>
    </source>
</evidence>
<dbReference type="Proteomes" id="UP001219934">
    <property type="component" value="Unassembled WGS sequence"/>
</dbReference>
<sequence>MVGKQASAGPHSILTQQLREASAYDMQTLRRENADIRAKLRVLQREHDRERSDLRSLSAGREEMLSRTNDCISDNHFTITNLQRLVNELKATESKVKMRQADLEEALKQEKTRNSELQLTVDQISSSLDRERSRSEKRRKAQDTILRLQGKQRAETNYNFGDIGDTEFRIREQKRSLDESNKALHRLQQEFTDLGRRHCDINVEYRELLRTHTALQVRHERLSSAQGSPDFSPYLFHSNCTALEHYPPSTC</sequence>
<feature type="coiled-coil region" evidence="1">
    <location>
        <begin position="26"/>
        <end position="53"/>
    </location>
</feature>
<feature type="region of interest" description="Disordered" evidence="2">
    <location>
        <begin position="123"/>
        <end position="142"/>
    </location>
</feature>
<protein>
    <submittedName>
        <fullName evidence="3">Uncharacterized protein</fullName>
    </submittedName>
</protein>
<name>A0AAD6F5L1_9TELE</name>
<organism evidence="3 4">
    <name type="scientific">Pogonophryne albipinna</name>
    <dbReference type="NCBI Taxonomy" id="1090488"/>
    <lineage>
        <taxon>Eukaryota</taxon>
        <taxon>Metazoa</taxon>
        <taxon>Chordata</taxon>
        <taxon>Craniata</taxon>
        <taxon>Vertebrata</taxon>
        <taxon>Euteleostomi</taxon>
        <taxon>Actinopterygii</taxon>
        <taxon>Neopterygii</taxon>
        <taxon>Teleostei</taxon>
        <taxon>Neoteleostei</taxon>
        <taxon>Acanthomorphata</taxon>
        <taxon>Eupercaria</taxon>
        <taxon>Perciformes</taxon>
        <taxon>Notothenioidei</taxon>
        <taxon>Pogonophryne</taxon>
    </lineage>
</organism>
<keyword evidence="4" id="KW-1185">Reference proteome</keyword>
<evidence type="ECO:0000313" key="3">
    <source>
        <dbReference type="EMBL" id="KAJ4922166.1"/>
    </source>
</evidence>
<gene>
    <name evidence="3" type="ORF">JOQ06_021747</name>
</gene>
<evidence type="ECO:0000313" key="4">
    <source>
        <dbReference type="Proteomes" id="UP001219934"/>
    </source>
</evidence>
<reference evidence="3" key="1">
    <citation type="submission" date="2022-11" db="EMBL/GenBank/DDBJ databases">
        <title>Chromosome-level genome of Pogonophryne albipinna.</title>
        <authorList>
            <person name="Jo E."/>
        </authorList>
    </citation>
    <scope>NUCLEOTIDE SEQUENCE</scope>
    <source>
        <strain evidence="3">SGF0006</strain>
        <tissue evidence="3">Muscle</tissue>
    </source>
</reference>
<evidence type="ECO:0000256" key="1">
    <source>
        <dbReference type="SAM" id="Coils"/>
    </source>
</evidence>
<dbReference type="EMBL" id="JAPTMU010000084">
    <property type="protein sequence ID" value="KAJ4922166.1"/>
    <property type="molecule type" value="Genomic_DNA"/>
</dbReference>
<dbReference type="AlphaFoldDB" id="A0AAD6F5L1"/>